<protein>
    <submittedName>
        <fullName evidence="2">Putative small lipoprotein YifL</fullName>
    </submittedName>
</protein>
<dbReference type="AlphaFoldDB" id="A0A366E844"/>
<dbReference type="EMBL" id="QNRH01000002">
    <property type="protein sequence ID" value="RBO97939.1"/>
    <property type="molecule type" value="Genomic_DNA"/>
</dbReference>
<comment type="caution">
    <text evidence="2">The sequence shown here is derived from an EMBL/GenBank/DDBJ whole genome shotgun (WGS) entry which is preliminary data.</text>
</comment>
<keyword evidence="1" id="KW-0812">Transmembrane</keyword>
<name>A0A366E844_9HYPH</name>
<evidence type="ECO:0000313" key="2">
    <source>
        <dbReference type="EMBL" id="RBO97939.1"/>
    </source>
</evidence>
<dbReference type="OrthoDB" id="7926647at2"/>
<gene>
    <name evidence="2" type="ORF">DFR47_102730</name>
</gene>
<dbReference type="PROSITE" id="PS51257">
    <property type="entry name" value="PROKAR_LIPOPROTEIN"/>
    <property type="match status" value="1"/>
</dbReference>
<proteinExistence type="predicted"/>
<organism evidence="2 3">
    <name type="scientific">Pseudochrobactrum asaccharolyticum</name>
    <dbReference type="NCBI Taxonomy" id="354351"/>
    <lineage>
        <taxon>Bacteria</taxon>
        <taxon>Pseudomonadati</taxon>
        <taxon>Pseudomonadota</taxon>
        <taxon>Alphaproteobacteria</taxon>
        <taxon>Hyphomicrobiales</taxon>
        <taxon>Brucellaceae</taxon>
        <taxon>Pseudochrobactrum</taxon>
    </lineage>
</organism>
<dbReference type="RefSeq" id="WP_113943872.1">
    <property type="nucleotide sequence ID" value="NZ_JAHREH010000001.1"/>
</dbReference>
<feature type="transmembrane region" description="Helical" evidence="1">
    <location>
        <begin position="6"/>
        <end position="24"/>
    </location>
</feature>
<reference evidence="2 3" key="1">
    <citation type="submission" date="2018-06" db="EMBL/GenBank/DDBJ databases">
        <title>Genomic Encyclopedia of Type Strains, Phase IV (KMG-IV): sequencing the most valuable type-strain genomes for metagenomic binning, comparative biology and taxonomic classification.</title>
        <authorList>
            <person name="Goeker M."/>
        </authorList>
    </citation>
    <scope>NUCLEOTIDE SEQUENCE [LARGE SCALE GENOMIC DNA]</scope>
    <source>
        <strain evidence="2 3">DSM 25619</strain>
    </source>
</reference>
<evidence type="ECO:0000256" key="1">
    <source>
        <dbReference type="SAM" id="Phobius"/>
    </source>
</evidence>
<evidence type="ECO:0000313" key="3">
    <source>
        <dbReference type="Proteomes" id="UP000252893"/>
    </source>
</evidence>
<keyword evidence="3" id="KW-1185">Reference proteome</keyword>
<dbReference type="Proteomes" id="UP000252893">
    <property type="component" value="Unassembled WGS sequence"/>
</dbReference>
<accession>A0A366E844</accession>
<keyword evidence="1" id="KW-1133">Transmembrane helix</keyword>
<sequence>MNSRVFMTSVIMLVAVGSIVTGCGRRGALEAPANATVHDDWRKQDQKAVEEKPFILDKLI</sequence>
<keyword evidence="2" id="KW-0449">Lipoprotein</keyword>
<keyword evidence="1" id="KW-0472">Membrane</keyword>